<dbReference type="Pfam" id="PF26082">
    <property type="entry name" value="zf-C2H2_AcuF"/>
    <property type="match status" value="1"/>
</dbReference>
<keyword evidence="2" id="KW-0479">Metal-binding</keyword>
<evidence type="ECO:0000256" key="1">
    <source>
        <dbReference type="ARBA" id="ARBA00022737"/>
    </source>
</evidence>
<dbReference type="InterPro" id="IPR058925">
    <property type="entry name" value="zf-C2H2_AcuF"/>
</dbReference>
<dbReference type="SMART" id="SM00355">
    <property type="entry name" value="ZnF_C2H2"/>
    <property type="match status" value="6"/>
</dbReference>
<feature type="domain" description="C2H2-type" evidence="4">
    <location>
        <begin position="1104"/>
        <end position="1131"/>
    </location>
</feature>
<dbReference type="Pfam" id="PF24883">
    <property type="entry name" value="NPHP3_N"/>
    <property type="match status" value="1"/>
</dbReference>
<protein>
    <recommendedName>
        <fullName evidence="4">C2H2-type domain-containing protein</fullName>
    </recommendedName>
</protein>
<dbReference type="InterPro" id="IPR056884">
    <property type="entry name" value="NPHP3-like_N"/>
</dbReference>
<sequence length="1159" mass="130452">MWATTSGVFRNGQQSLVTRLKSSLEMSVLHQQLLLSLEACLSRVKLHENEEDEMSIDSESDRSSNRSEASYRLALDDQPEDEDKLAPSDGIWASVHDTITSLRQLGATLRRAGVRHRQQRVARFAGLDRNREQYEMFERLAYQKAAHIFPNASTALQKRIAESIAIRRCRFLYLERHQMKARVSTDMLATDSSNNPLSSEAMLQKSTTGNDLQEPKNYIPSIRKKSAPTLNLQTELSKTVATELDPQPYAESVASVQVTMGTFPPLPTINESTMSFTCQYCSLVCPATESINETAWKNHLIHDLEPFFCIFESCKDPFGHGDSFSSLLTHIRTAHSQRRWYCWYCQSAATKTGLFSSSSDLEDHLMNSHGENSNKTLWSTIINHSVVRTEPLSTECPFCGGYPEELEKVYPDRECKAAVEGLTKHIKVHLVTISLFLLPINMAAVETAEVDDLATGIDTGIGTIQDIGGLQALDGLTTVTELQCSNDDCDCRINNSIPSGDWVSFSETIQLSGSPVLPAHKDWTISESNTNGWEFWQQILGSSPQSGLQFPDMEDDAKLKEYFGIAPVQTQKNKQDINSSVADDLQILQSLQDTGSDLEIASDWNRREHYHSTSDASSNIEKHEKFQNWVEGNCRVLAITSQQSRIVTTDEIIPIDALAGLSVCYYSFAYAGQESMMGALRSILRQLLNQQRSLLQYAAEICLKSPGIWSSSFETLSAIFEMAIHHPDFQHTRVIFDNINRCSDNGLLNKWLYSNLEDSFTKSSRVKYLFTCWNSDYFLYTCRHTLSFPALTTIDVYADAAKKSIIIPPDNNSLSLSPEAVGTQILSNDEDKSHDEDEVTGILFNRVSVIEGFEPDIAGFQKHILKLNPSLEGHGSYLINRLAFHQLIRYKRFLAIIVEHLRVGSNCPSGPLCIAKGSLGLPFYSVSMDQKGNEKTNNPSDLESDADEYGASPEGLIIQESFPAGIPMPPTQTLPAEFECPHCFSPKKVQKPSDWTRHVHEDVEPFTCTWPGCREPRTFKRKADWARHENEGHRQLEWWGCDVDACRHICYRRDNFLQHLVREHKLKEPPVKSKAAMKKAGHTDATWEKVEQCHIKTSKQPQNEPCRFCGRSFTTWKSLLAHLARHMEQIALPVLLLVAAKSKELTADTIIDPVQGFPP</sequence>
<dbReference type="GO" id="GO:0008270">
    <property type="term" value="F:zinc ion binding"/>
    <property type="evidence" value="ECO:0007669"/>
    <property type="project" value="UniProtKB-KW"/>
</dbReference>
<keyword evidence="6" id="KW-1185">Reference proteome</keyword>
<dbReference type="Proteomes" id="UP000039046">
    <property type="component" value="Unassembled WGS sequence"/>
</dbReference>
<dbReference type="PROSITE" id="PS00028">
    <property type="entry name" value="ZINC_FINGER_C2H2_1"/>
    <property type="match status" value="2"/>
</dbReference>
<keyword evidence="2" id="KW-0863">Zinc-finger</keyword>
<dbReference type="AlphaFoldDB" id="A0A0A1TQW2"/>
<dbReference type="PANTHER" id="PTHR35391">
    <property type="entry name" value="C2H2-TYPE DOMAIN-CONTAINING PROTEIN-RELATED"/>
    <property type="match status" value="1"/>
</dbReference>
<proteinExistence type="predicted"/>
<dbReference type="InterPro" id="IPR013087">
    <property type="entry name" value="Znf_C2H2_type"/>
</dbReference>
<dbReference type="HOGENOM" id="CLU_275471_0_0_1"/>
<dbReference type="PANTHER" id="PTHR35391:SF3">
    <property type="entry name" value="FINGER DOMAIN PROTEIN, PUTATIVE (AFU_ORTHOLOGUE AFUA_8G04300)-RELATED"/>
    <property type="match status" value="1"/>
</dbReference>
<organism evidence="5 6">
    <name type="scientific">[Torrubiella] hemipterigena</name>
    <dbReference type="NCBI Taxonomy" id="1531966"/>
    <lineage>
        <taxon>Eukaryota</taxon>
        <taxon>Fungi</taxon>
        <taxon>Dikarya</taxon>
        <taxon>Ascomycota</taxon>
        <taxon>Pezizomycotina</taxon>
        <taxon>Sordariomycetes</taxon>
        <taxon>Hypocreomycetidae</taxon>
        <taxon>Hypocreales</taxon>
        <taxon>Clavicipitaceae</taxon>
        <taxon>Clavicipitaceae incertae sedis</taxon>
        <taxon>'Torrubiella' clade</taxon>
    </lineage>
</organism>
<evidence type="ECO:0000256" key="2">
    <source>
        <dbReference type="PROSITE-ProRule" id="PRU00042"/>
    </source>
</evidence>
<name>A0A0A1TQW2_9HYPO</name>
<dbReference type="EMBL" id="CDHN01000005">
    <property type="protein sequence ID" value="CEJ93522.1"/>
    <property type="molecule type" value="Genomic_DNA"/>
</dbReference>
<evidence type="ECO:0000313" key="6">
    <source>
        <dbReference type="Proteomes" id="UP000039046"/>
    </source>
</evidence>
<keyword evidence="2" id="KW-0862">Zinc</keyword>
<evidence type="ECO:0000259" key="4">
    <source>
        <dbReference type="PROSITE" id="PS50157"/>
    </source>
</evidence>
<keyword evidence="1" id="KW-0677">Repeat</keyword>
<gene>
    <name evidence="5" type="ORF">VHEMI09103</name>
</gene>
<accession>A0A0A1TQW2</accession>
<dbReference type="OrthoDB" id="4941462at2759"/>
<feature type="region of interest" description="Disordered" evidence="3">
    <location>
        <begin position="50"/>
        <end position="84"/>
    </location>
</feature>
<dbReference type="PROSITE" id="PS50157">
    <property type="entry name" value="ZINC_FINGER_C2H2_2"/>
    <property type="match status" value="1"/>
</dbReference>
<evidence type="ECO:0000256" key="3">
    <source>
        <dbReference type="SAM" id="MobiDB-lite"/>
    </source>
</evidence>
<evidence type="ECO:0000313" key="5">
    <source>
        <dbReference type="EMBL" id="CEJ93522.1"/>
    </source>
</evidence>
<reference evidence="5 6" key="1">
    <citation type="journal article" date="2015" name="Genome Announc.">
        <title>Draft Genome Sequence and Gene Annotation of the Entomopathogenic Fungus Verticillium hemipterigenum.</title>
        <authorList>
            <person name="Horn F."/>
            <person name="Habel A."/>
            <person name="Scharf D.H."/>
            <person name="Dworschak J."/>
            <person name="Brakhage A.A."/>
            <person name="Guthke R."/>
            <person name="Hertweck C."/>
            <person name="Linde J."/>
        </authorList>
    </citation>
    <scope>NUCLEOTIDE SEQUENCE [LARGE SCALE GENOMIC DNA]</scope>
</reference>